<keyword evidence="1" id="KW-1185">Reference proteome</keyword>
<dbReference type="AlphaFoldDB" id="A0A7E4VCY4"/>
<sequence>MAVTLSPKTVSSELLLDAVDSIDFKPPTVFKARGKFDGNSRITLFPLTSIQVAVAEHWKYFYLEVSTHKFVAVVSYFSSKADSVICDVESSCGESGVVFDAFIHSIPYLPKLGQSLRTAFQSKALDFPRANDRDFNALHCFLEKWNIDVVCSELVNVADRIVQSVGDSFLRYSLAGGDALNALVIGEKKDLLFMAAKFTTAGYNSLVLNLYGEMGGLPTVSKAVMSDSPYIEAIEEDLQAEELRPLESIFNLNDACYFTEHCSLYADVLLDQCPTLTPRVMFATPSAASLYVPKLTSPINQVIVLNGHSISDLELLAILSTQVECHRLSIYIEAKEDAREFPLFENKYIQPRAVSLWFAQ</sequence>
<reference evidence="2" key="2">
    <citation type="submission" date="2020-10" db="UniProtKB">
        <authorList>
            <consortium name="WormBaseParasite"/>
        </authorList>
    </citation>
    <scope>IDENTIFICATION</scope>
</reference>
<proteinExistence type="predicted"/>
<evidence type="ECO:0000313" key="2">
    <source>
        <dbReference type="WBParaSite" id="Pan_g1935.t1"/>
    </source>
</evidence>
<protein>
    <submittedName>
        <fullName evidence="2">PPM-type phosphatase domain-containing protein</fullName>
    </submittedName>
</protein>
<dbReference type="Proteomes" id="UP000492821">
    <property type="component" value="Unassembled WGS sequence"/>
</dbReference>
<name>A0A7E4VCY4_PANRE</name>
<evidence type="ECO:0000313" key="1">
    <source>
        <dbReference type="Proteomes" id="UP000492821"/>
    </source>
</evidence>
<reference evidence="1" key="1">
    <citation type="journal article" date="2013" name="Genetics">
        <title>The draft genome and transcriptome of Panagrellus redivivus are shaped by the harsh demands of a free-living lifestyle.</title>
        <authorList>
            <person name="Srinivasan J."/>
            <person name="Dillman A.R."/>
            <person name="Macchietto M.G."/>
            <person name="Heikkinen L."/>
            <person name="Lakso M."/>
            <person name="Fracchia K.M."/>
            <person name="Antoshechkin I."/>
            <person name="Mortazavi A."/>
            <person name="Wong G."/>
            <person name="Sternberg P.W."/>
        </authorList>
    </citation>
    <scope>NUCLEOTIDE SEQUENCE [LARGE SCALE GENOMIC DNA]</scope>
    <source>
        <strain evidence="1">MT8872</strain>
    </source>
</reference>
<accession>A0A7E4VCY4</accession>
<dbReference type="WBParaSite" id="Pan_g1935.t1">
    <property type="protein sequence ID" value="Pan_g1935.t1"/>
    <property type="gene ID" value="Pan_g1935"/>
</dbReference>
<organism evidence="1 2">
    <name type="scientific">Panagrellus redivivus</name>
    <name type="common">Microworm</name>
    <dbReference type="NCBI Taxonomy" id="6233"/>
    <lineage>
        <taxon>Eukaryota</taxon>
        <taxon>Metazoa</taxon>
        <taxon>Ecdysozoa</taxon>
        <taxon>Nematoda</taxon>
        <taxon>Chromadorea</taxon>
        <taxon>Rhabditida</taxon>
        <taxon>Tylenchina</taxon>
        <taxon>Panagrolaimomorpha</taxon>
        <taxon>Panagrolaimoidea</taxon>
        <taxon>Panagrolaimidae</taxon>
        <taxon>Panagrellus</taxon>
    </lineage>
</organism>